<comment type="caution">
    <text evidence="1">The sequence shown here is derived from an EMBL/GenBank/DDBJ whole genome shotgun (WGS) entry which is preliminary data.</text>
</comment>
<dbReference type="EMBL" id="QYTV02000002">
    <property type="protein sequence ID" value="RST76289.1"/>
    <property type="molecule type" value="Genomic_DNA"/>
</dbReference>
<dbReference type="InterPro" id="IPR050563">
    <property type="entry name" value="4-hydroxybenzoyl-CoA_TE"/>
</dbReference>
<dbReference type="PANTHER" id="PTHR31793:SF24">
    <property type="entry name" value="LONG-CHAIN ACYL-COA THIOESTERASE FADM"/>
    <property type="match status" value="1"/>
</dbReference>
<dbReference type="OrthoDB" id="9799036at2"/>
<keyword evidence="2" id="KW-1185">Reference proteome</keyword>
<dbReference type="CDD" id="cd00586">
    <property type="entry name" value="4HBT"/>
    <property type="match status" value="1"/>
</dbReference>
<evidence type="ECO:0000313" key="2">
    <source>
        <dbReference type="Proteomes" id="UP000287156"/>
    </source>
</evidence>
<dbReference type="GO" id="GO:0047617">
    <property type="term" value="F:fatty acyl-CoA hydrolase activity"/>
    <property type="evidence" value="ECO:0007669"/>
    <property type="project" value="TreeGrafter"/>
</dbReference>
<proteinExistence type="predicted"/>
<evidence type="ECO:0000313" key="1">
    <source>
        <dbReference type="EMBL" id="RST76289.1"/>
    </source>
</evidence>
<dbReference type="PANTHER" id="PTHR31793">
    <property type="entry name" value="4-HYDROXYBENZOYL-COA THIOESTERASE FAMILY MEMBER"/>
    <property type="match status" value="1"/>
</dbReference>
<dbReference type="Pfam" id="PF13279">
    <property type="entry name" value="4HBT_2"/>
    <property type="match status" value="1"/>
</dbReference>
<organism evidence="1 2">
    <name type="scientific">Siminovitchia acidinfaciens</name>
    <dbReference type="NCBI Taxonomy" id="2321395"/>
    <lineage>
        <taxon>Bacteria</taxon>
        <taxon>Bacillati</taxon>
        <taxon>Bacillota</taxon>
        <taxon>Bacilli</taxon>
        <taxon>Bacillales</taxon>
        <taxon>Bacillaceae</taxon>
        <taxon>Siminovitchia</taxon>
    </lineage>
</organism>
<gene>
    <name evidence="1" type="ORF">D4T97_005830</name>
</gene>
<protein>
    <submittedName>
        <fullName evidence="1">Acyl-CoA thioesterase</fullName>
    </submittedName>
</protein>
<dbReference type="Gene3D" id="3.10.129.10">
    <property type="entry name" value="Hotdog Thioesterase"/>
    <property type="match status" value="1"/>
</dbReference>
<sequence>MSRIAYIDNLEEWKSGFSFYQEVKVRFSETDMFGHLNNTVPLIYFEQARIGFFKKTGLMKEWLDSSQETIPVVADLQCDFLSQVYFDELLKVYAKVNTMGRSSVDLHYMGERENGSVCFTGRGTIVQISKTTGKSVPWSEEYKEKLLSKV</sequence>
<name>A0A429Y4M0_9BACI</name>
<accession>A0A429Y4M0</accession>
<dbReference type="SUPFAM" id="SSF54637">
    <property type="entry name" value="Thioesterase/thiol ester dehydrase-isomerase"/>
    <property type="match status" value="1"/>
</dbReference>
<dbReference type="RefSeq" id="WP_126048640.1">
    <property type="nucleotide sequence ID" value="NZ_QYTV02000002.1"/>
</dbReference>
<reference evidence="1" key="1">
    <citation type="submission" date="2018-12" db="EMBL/GenBank/DDBJ databases">
        <authorList>
            <person name="Sun L."/>
            <person name="Chen Z."/>
        </authorList>
    </citation>
    <scope>NUCLEOTIDE SEQUENCE [LARGE SCALE GENOMIC DNA]</scope>
    <source>
        <strain evidence="1">3-2-2</strain>
    </source>
</reference>
<dbReference type="InterPro" id="IPR029069">
    <property type="entry name" value="HotDog_dom_sf"/>
</dbReference>
<dbReference type="Proteomes" id="UP000287156">
    <property type="component" value="Unassembled WGS sequence"/>
</dbReference>
<dbReference type="AlphaFoldDB" id="A0A429Y4M0"/>